<dbReference type="PANTHER" id="PTHR47738:SF1">
    <property type="entry name" value="NITROGEN REGULATORY PROTEIN"/>
    <property type="match status" value="1"/>
</dbReference>
<feature type="region of interest" description="Disordered" evidence="1">
    <location>
        <begin position="166"/>
        <end position="186"/>
    </location>
</feature>
<dbReference type="Gene3D" id="3.40.930.10">
    <property type="entry name" value="Mannitol-specific EII, Chain A"/>
    <property type="match status" value="1"/>
</dbReference>
<dbReference type="SUPFAM" id="SSF55804">
    <property type="entry name" value="Phoshotransferase/anion transport protein"/>
    <property type="match status" value="1"/>
</dbReference>
<sequence length="186" mass="20555">MYQDFTILPPTIILAPLVCYSKKRLFEELGEGAGAVLERSTYDIIHALNDREWAGSTVVADGVAIPHAKVAGKLPALAILCLMDKKIPFNTIDSDPLDVDIAFSFYFSPEANIEDLQLMLAHLADIFDSSDLRASLRRSHHDESKVLQILHKIDRLLVKKLKLEDDEEPAPKPAAAAAVQDEAAEH</sequence>
<dbReference type="Proteomes" id="UP000823631">
    <property type="component" value="Unassembled WGS sequence"/>
</dbReference>
<evidence type="ECO:0000313" key="3">
    <source>
        <dbReference type="EMBL" id="MBO8415009.1"/>
    </source>
</evidence>
<dbReference type="AlphaFoldDB" id="A0A9D9D8B3"/>
<feature type="compositionally biased region" description="Low complexity" evidence="1">
    <location>
        <begin position="173"/>
        <end position="186"/>
    </location>
</feature>
<dbReference type="PROSITE" id="PS00372">
    <property type="entry name" value="PTS_EIIA_TYPE_2_HIS"/>
    <property type="match status" value="1"/>
</dbReference>
<gene>
    <name evidence="3" type="ORF">IAB19_01345</name>
</gene>
<dbReference type="Pfam" id="PF00359">
    <property type="entry name" value="PTS_EIIA_2"/>
    <property type="match status" value="1"/>
</dbReference>
<dbReference type="InterPro" id="IPR016152">
    <property type="entry name" value="PTrfase/Anion_transptr"/>
</dbReference>
<evidence type="ECO:0000256" key="1">
    <source>
        <dbReference type="SAM" id="MobiDB-lite"/>
    </source>
</evidence>
<dbReference type="GO" id="GO:0030295">
    <property type="term" value="F:protein kinase activator activity"/>
    <property type="evidence" value="ECO:0007669"/>
    <property type="project" value="TreeGrafter"/>
</dbReference>
<keyword evidence="3" id="KW-0762">Sugar transport</keyword>
<dbReference type="PROSITE" id="PS51094">
    <property type="entry name" value="PTS_EIIA_TYPE_2"/>
    <property type="match status" value="1"/>
</dbReference>
<evidence type="ECO:0000259" key="2">
    <source>
        <dbReference type="PROSITE" id="PS51094"/>
    </source>
</evidence>
<name>A0A9D9D8B3_9GAMM</name>
<dbReference type="InterPro" id="IPR051541">
    <property type="entry name" value="PTS_SugarTrans_NitroReg"/>
</dbReference>
<dbReference type="PANTHER" id="PTHR47738">
    <property type="entry name" value="PTS SYSTEM FRUCTOSE-LIKE EIIA COMPONENT-RELATED"/>
    <property type="match status" value="1"/>
</dbReference>
<proteinExistence type="predicted"/>
<reference evidence="3" key="2">
    <citation type="journal article" date="2021" name="PeerJ">
        <title>Extensive microbial diversity within the chicken gut microbiome revealed by metagenomics and culture.</title>
        <authorList>
            <person name="Gilroy R."/>
            <person name="Ravi A."/>
            <person name="Getino M."/>
            <person name="Pursley I."/>
            <person name="Horton D.L."/>
            <person name="Alikhan N.F."/>
            <person name="Baker D."/>
            <person name="Gharbi K."/>
            <person name="Hall N."/>
            <person name="Watson M."/>
            <person name="Adriaenssens E.M."/>
            <person name="Foster-Nyarko E."/>
            <person name="Jarju S."/>
            <person name="Secka A."/>
            <person name="Antonio M."/>
            <person name="Oren A."/>
            <person name="Chaudhuri R.R."/>
            <person name="La Ragione R."/>
            <person name="Hildebrand F."/>
            <person name="Pallen M.J."/>
        </authorList>
    </citation>
    <scope>NUCLEOTIDE SEQUENCE</scope>
    <source>
        <strain evidence="3">17213</strain>
    </source>
</reference>
<comment type="caution">
    <text evidence="3">The sequence shown here is derived from an EMBL/GenBank/DDBJ whole genome shotgun (WGS) entry which is preliminary data.</text>
</comment>
<accession>A0A9D9D8B3</accession>
<protein>
    <submittedName>
        <fullName evidence="3">PTS sugar transporter subunit IIA</fullName>
    </submittedName>
</protein>
<reference evidence="3" key="1">
    <citation type="submission" date="2020-10" db="EMBL/GenBank/DDBJ databases">
        <authorList>
            <person name="Gilroy R."/>
        </authorList>
    </citation>
    <scope>NUCLEOTIDE SEQUENCE</scope>
    <source>
        <strain evidence="3">17213</strain>
    </source>
</reference>
<dbReference type="InterPro" id="IPR002178">
    <property type="entry name" value="PTS_EIIA_type-2_dom"/>
</dbReference>
<dbReference type="EMBL" id="JADINH010000023">
    <property type="protein sequence ID" value="MBO8415009.1"/>
    <property type="molecule type" value="Genomic_DNA"/>
</dbReference>
<keyword evidence="3" id="KW-0813">Transport</keyword>
<evidence type="ECO:0000313" key="4">
    <source>
        <dbReference type="Proteomes" id="UP000823631"/>
    </source>
</evidence>
<feature type="domain" description="PTS EIIA type-2" evidence="2">
    <location>
        <begin position="6"/>
        <end position="153"/>
    </location>
</feature>
<organism evidence="3 4">
    <name type="scientific">Candidatus Avisuccinivibrio stercorigallinarum</name>
    <dbReference type="NCBI Taxonomy" id="2840704"/>
    <lineage>
        <taxon>Bacteria</taxon>
        <taxon>Pseudomonadati</taxon>
        <taxon>Pseudomonadota</taxon>
        <taxon>Gammaproteobacteria</taxon>
        <taxon>Aeromonadales</taxon>
        <taxon>Succinivibrionaceae</taxon>
        <taxon>Succinivibrionaceae incertae sedis</taxon>
        <taxon>Candidatus Avisuccinivibrio</taxon>
    </lineage>
</organism>